<accession>X0ZFC1</accession>
<dbReference type="EMBL" id="BART01003611">
    <property type="protein sequence ID" value="GAG59013.1"/>
    <property type="molecule type" value="Genomic_DNA"/>
</dbReference>
<comment type="caution">
    <text evidence="1">The sequence shown here is derived from an EMBL/GenBank/DDBJ whole genome shotgun (WGS) entry which is preliminary data.</text>
</comment>
<evidence type="ECO:0000313" key="1">
    <source>
        <dbReference type="EMBL" id="GAG59013.1"/>
    </source>
</evidence>
<gene>
    <name evidence="1" type="ORF">S01H4_09791</name>
</gene>
<name>X0ZFC1_9ZZZZ</name>
<protein>
    <submittedName>
        <fullName evidence="1">Uncharacterized protein</fullName>
    </submittedName>
</protein>
<organism evidence="1">
    <name type="scientific">marine sediment metagenome</name>
    <dbReference type="NCBI Taxonomy" id="412755"/>
    <lineage>
        <taxon>unclassified sequences</taxon>
        <taxon>metagenomes</taxon>
        <taxon>ecological metagenomes</taxon>
    </lineage>
</organism>
<dbReference type="AlphaFoldDB" id="X0ZFC1"/>
<sequence length="70" mass="8687">MDKSRNEARDIYDTWYLIANKYISDIFLLKPYIEKKIKFKKLSDSSILKVFDEKEIRYKRLWEVRLKICH</sequence>
<reference evidence="1" key="1">
    <citation type="journal article" date="2014" name="Front. Microbiol.">
        <title>High frequency of phylogenetically diverse reductive dehalogenase-homologous genes in deep subseafloor sedimentary metagenomes.</title>
        <authorList>
            <person name="Kawai M."/>
            <person name="Futagami T."/>
            <person name="Toyoda A."/>
            <person name="Takaki Y."/>
            <person name="Nishi S."/>
            <person name="Hori S."/>
            <person name="Arai W."/>
            <person name="Tsubouchi T."/>
            <person name="Morono Y."/>
            <person name="Uchiyama I."/>
            <person name="Ito T."/>
            <person name="Fujiyama A."/>
            <person name="Inagaki F."/>
            <person name="Takami H."/>
        </authorList>
    </citation>
    <scope>NUCLEOTIDE SEQUENCE</scope>
    <source>
        <strain evidence="1">Expedition CK06-06</strain>
    </source>
</reference>
<proteinExistence type="predicted"/>